<feature type="chain" id="PRO_5003671264" description="PEP-CTERM protein-sorting domain-containing protein" evidence="2">
    <location>
        <begin position="26"/>
        <end position="72"/>
    </location>
</feature>
<organism evidence="3 4">
    <name type="scientific">Candidatus Jettenia caeni</name>
    <dbReference type="NCBI Taxonomy" id="247490"/>
    <lineage>
        <taxon>Bacteria</taxon>
        <taxon>Pseudomonadati</taxon>
        <taxon>Planctomycetota</taxon>
        <taxon>Candidatus Brocadiia</taxon>
        <taxon>Candidatus Brocadiales</taxon>
        <taxon>Candidatus Brocadiaceae</taxon>
        <taxon>Candidatus Jettenia</taxon>
    </lineage>
</organism>
<evidence type="ECO:0000256" key="2">
    <source>
        <dbReference type="SAM" id="SignalP"/>
    </source>
</evidence>
<name>I3INJ7_9BACT</name>
<proteinExistence type="predicted"/>
<gene>
    <name evidence="3" type="ORF">KSU1_C1696</name>
</gene>
<sequence>MKKNVMVWFSILLLHGVLLSSSIFAGHGATDGAPPNAPEPLSYLLLLAGGATLAVFRRWRAKRGSKNLDKQS</sequence>
<feature type="transmembrane region" description="Helical" evidence="1">
    <location>
        <begin position="41"/>
        <end position="59"/>
    </location>
</feature>
<dbReference type="NCBIfam" id="TIGR02595">
    <property type="entry name" value="PEP_CTERM"/>
    <property type="match status" value="1"/>
</dbReference>
<protein>
    <recommendedName>
        <fullName evidence="5">PEP-CTERM protein-sorting domain-containing protein</fullName>
    </recommendedName>
</protein>
<feature type="signal peptide" evidence="2">
    <location>
        <begin position="1"/>
        <end position="25"/>
    </location>
</feature>
<dbReference type="EMBL" id="BAFH01000003">
    <property type="protein sequence ID" value="GAB63292.1"/>
    <property type="molecule type" value="Genomic_DNA"/>
</dbReference>
<dbReference type="AlphaFoldDB" id="I3INJ7"/>
<dbReference type="Proteomes" id="UP000002985">
    <property type="component" value="Unassembled WGS sequence"/>
</dbReference>
<evidence type="ECO:0008006" key="5">
    <source>
        <dbReference type="Google" id="ProtNLM"/>
    </source>
</evidence>
<keyword evidence="1" id="KW-0472">Membrane</keyword>
<evidence type="ECO:0000256" key="1">
    <source>
        <dbReference type="SAM" id="Phobius"/>
    </source>
</evidence>
<keyword evidence="1" id="KW-1133">Transmembrane helix</keyword>
<keyword evidence="2" id="KW-0732">Signal</keyword>
<keyword evidence="1" id="KW-0812">Transmembrane</keyword>
<accession>I3INJ7</accession>
<keyword evidence="4" id="KW-1185">Reference proteome</keyword>
<comment type="caution">
    <text evidence="3">The sequence shown here is derived from an EMBL/GenBank/DDBJ whole genome shotgun (WGS) entry which is preliminary data.</text>
</comment>
<dbReference type="InterPro" id="IPR013424">
    <property type="entry name" value="Ice-binding_C"/>
</dbReference>
<evidence type="ECO:0000313" key="4">
    <source>
        <dbReference type="Proteomes" id="UP000002985"/>
    </source>
</evidence>
<dbReference type="STRING" id="247490.KSU1_C1696"/>
<evidence type="ECO:0000313" key="3">
    <source>
        <dbReference type="EMBL" id="GAB63292.1"/>
    </source>
</evidence>
<reference evidence="3 4" key="1">
    <citation type="journal article" date="2012" name="FEBS Lett.">
        <title>Anammox organism KSU-1 expresses a NirK-type copper-containing nitrite reductase instead of a NirS-type with cytochrome cd1.</title>
        <authorList>
            <person name="Hira D."/>
            <person name="Toh H."/>
            <person name="Migita C.T."/>
            <person name="Okubo H."/>
            <person name="Nishiyama T."/>
            <person name="Hattori M."/>
            <person name="Furukawa K."/>
            <person name="Fujii T."/>
        </authorList>
    </citation>
    <scope>NUCLEOTIDE SEQUENCE [LARGE SCALE GENOMIC DNA]</scope>
</reference>